<dbReference type="Proteomes" id="UP000183487">
    <property type="component" value="Unassembled WGS sequence"/>
</dbReference>
<dbReference type="Pfam" id="PF08238">
    <property type="entry name" value="Sel1"/>
    <property type="match status" value="5"/>
</dbReference>
<dbReference type="PANTHER" id="PTHR11102">
    <property type="entry name" value="SEL-1-LIKE PROTEIN"/>
    <property type="match status" value="1"/>
</dbReference>
<dbReference type="RefSeq" id="WP_083380184.1">
    <property type="nucleotide sequence ID" value="NZ_FNKP01000003.1"/>
</dbReference>
<dbReference type="InterPro" id="IPR011990">
    <property type="entry name" value="TPR-like_helical_dom_sf"/>
</dbReference>
<evidence type="ECO:0008006" key="3">
    <source>
        <dbReference type="Google" id="ProtNLM"/>
    </source>
</evidence>
<evidence type="ECO:0000313" key="1">
    <source>
        <dbReference type="EMBL" id="SDR49451.1"/>
    </source>
</evidence>
<dbReference type="SMART" id="SM00671">
    <property type="entry name" value="SEL1"/>
    <property type="match status" value="5"/>
</dbReference>
<keyword evidence="2" id="KW-1185">Reference proteome</keyword>
<name>A0A1H1JHD5_9BURK</name>
<organism evidence="1 2">
    <name type="scientific">Paraburkholderia fungorum</name>
    <dbReference type="NCBI Taxonomy" id="134537"/>
    <lineage>
        <taxon>Bacteria</taxon>
        <taxon>Pseudomonadati</taxon>
        <taxon>Pseudomonadota</taxon>
        <taxon>Betaproteobacteria</taxon>
        <taxon>Burkholderiales</taxon>
        <taxon>Burkholderiaceae</taxon>
        <taxon>Paraburkholderia</taxon>
    </lineage>
</organism>
<dbReference type="OrthoDB" id="5365194at2"/>
<dbReference type="InterPro" id="IPR006597">
    <property type="entry name" value="Sel1-like"/>
</dbReference>
<gene>
    <name evidence="1" type="ORF">SAMN05443245_6415</name>
</gene>
<evidence type="ECO:0000313" key="2">
    <source>
        <dbReference type="Proteomes" id="UP000183487"/>
    </source>
</evidence>
<dbReference type="InterPro" id="IPR050767">
    <property type="entry name" value="Sel1_AlgK"/>
</dbReference>
<reference evidence="2" key="1">
    <citation type="submission" date="2016-10" db="EMBL/GenBank/DDBJ databases">
        <authorList>
            <person name="Varghese N."/>
        </authorList>
    </citation>
    <scope>NUCLEOTIDE SEQUENCE [LARGE SCALE GENOMIC DNA]</scope>
    <source>
        <strain evidence="2">GAS106B</strain>
    </source>
</reference>
<dbReference type="SUPFAM" id="SSF81901">
    <property type="entry name" value="HCP-like"/>
    <property type="match status" value="1"/>
</dbReference>
<accession>A0A1H1JHD5</accession>
<protein>
    <recommendedName>
        <fullName evidence="3">Sel1 repeat family protein</fullName>
    </recommendedName>
</protein>
<proteinExistence type="predicted"/>
<dbReference type="Gene3D" id="1.25.40.10">
    <property type="entry name" value="Tetratricopeptide repeat domain"/>
    <property type="match status" value="1"/>
</dbReference>
<dbReference type="PANTHER" id="PTHR11102:SF160">
    <property type="entry name" value="ERAD-ASSOCIATED E3 UBIQUITIN-PROTEIN LIGASE COMPONENT HRD3"/>
    <property type="match status" value="1"/>
</dbReference>
<dbReference type="AlphaFoldDB" id="A0A1H1JHD5"/>
<dbReference type="EMBL" id="FNKP01000003">
    <property type="protein sequence ID" value="SDR49451.1"/>
    <property type="molecule type" value="Genomic_DNA"/>
</dbReference>
<sequence length="291" mass="32196">MHAQRTSLSGPKPPLDINARRQMWRCRDISLRSLCVAAFFACGLVGAVHADQLSDAETAYQHRDFPTALTVWQRLAEQGNPAAERGLGILYENGYAVGKDRTQAVALYRKAAAQGDAEAECRLGLGYVLGPRGPFGLPHDVSQGLALMTKAADQGLAHCQNEMGSLYQHGMWDVPKDMAQAVAWYRKAAEAGYAVSEVSLGNAYKFGEGVQQDENQAALWYQRAQVQYKKEADQGDVPAELALGMGYEIRYMDLPRDKTKALFWYQKAARQEGPLKSMAEKDVKRVESQSY</sequence>